<evidence type="ECO:0000313" key="10">
    <source>
        <dbReference type="EMBL" id="EJP66364.1"/>
    </source>
</evidence>
<proteinExistence type="inferred from homology"/>
<feature type="domain" description="USP" evidence="9">
    <location>
        <begin position="194"/>
        <end position="662"/>
    </location>
</feature>
<accession>J4KNV5</accession>
<dbReference type="Pfam" id="PF00443">
    <property type="entry name" value="UCH"/>
    <property type="match status" value="1"/>
</dbReference>
<dbReference type="Proteomes" id="UP000002762">
    <property type="component" value="Unassembled WGS sequence"/>
</dbReference>
<dbReference type="InterPro" id="IPR028889">
    <property type="entry name" value="USP"/>
</dbReference>
<dbReference type="InParanoid" id="J4KNV5"/>
<dbReference type="SUPFAM" id="SSF54001">
    <property type="entry name" value="Cysteine proteinases"/>
    <property type="match status" value="1"/>
</dbReference>
<evidence type="ECO:0000259" key="9">
    <source>
        <dbReference type="PROSITE" id="PS50235"/>
    </source>
</evidence>
<feature type="region of interest" description="Disordered" evidence="8">
    <location>
        <begin position="37"/>
        <end position="69"/>
    </location>
</feature>
<keyword evidence="11" id="KW-1185">Reference proteome</keyword>
<dbReference type="GO" id="GO:0005829">
    <property type="term" value="C:cytosol"/>
    <property type="evidence" value="ECO:0007669"/>
    <property type="project" value="TreeGrafter"/>
</dbReference>
<evidence type="ECO:0000256" key="1">
    <source>
        <dbReference type="ARBA" id="ARBA00000707"/>
    </source>
</evidence>
<dbReference type="RefSeq" id="XP_008598176.1">
    <property type="nucleotide sequence ID" value="XM_008599954.1"/>
</dbReference>
<dbReference type="GO" id="GO:0004843">
    <property type="term" value="F:cysteine-type deubiquitinase activity"/>
    <property type="evidence" value="ECO:0007669"/>
    <property type="project" value="UniProtKB-EC"/>
</dbReference>
<keyword evidence="4" id="KW-0645">Protease</keyword>
<feature type="region of interest" description="Disordered" evidence="8">
    <location>
        <begin position="356"/>
        <end position="375"/>
    </location>
</feature>
<evidence type="ECO:0000313" key="11">
    <source>
        <dbReference type="Proteomes" id="UP000002762"/>
    </source>
</evidence>
<organism evidence="10 11">
    <name type="scientific">Beauveria bassiana (strain ARSEF 2860)</name>
    <name type="common">White muscardine disease fungus</name>
    <name type="synonym">Tritirachium shiotae</name>
    <dbReference type="NCBI Taxonomy" id="655819"/>
    <lineage>
        <taxon>Eukaryota</taxon>
        <taxon>Fungi</taxon>
        <taxon>Dikarya</taxon>
        <taxon>Ascomycota</taxon>
        <taxon>Pezizomycotina</taxon>
        <taxon>Sordariomycetes</taxon>
        <taxon>Hypocreomycetidae</taxon>
        <taxon>Hypocreales</taxon>
        <taxon>Cordycipitaceae</taxon>
        <taxon>Beauveria</taxon>
    </lineage>
</organism>
<dbReference type="PROSITE" id="PS50235">
    <property type="entry name" value="USP_3"/>
    <property type="match status" value="1"/>
</dbReference>
<evidence type="ECO:0000256" key="7">
    <source>
        <dbReference type="ARBA" id="ARBA00022807"/>
    </source>
</evidence>
<dbReference type="GO" id="GO:0016579">
    <property type="term" value="P:protein deubiquitination"/>
    <property type="evidence" value="ECO:0007669"/>
    <property type="project" value="InterPro"/>
</dbReference>
<comment type="catalytic activity">
    <reaction evidence="1">
        <text>Thiol-dependent hydrolysis of ester, thioester, amide, peptide and isopeptide bonds formed by the C-terminal Gly of ubiquitin (a 76-residue protein attached to proteins as an intracellular targeting signal).</text>
        <dbReference type="EC" id="3.4.19.12"/>
    </reaction>
</comment>
<feature type="region of interest" description="Disordered" evidence="8">
    <location>
        <begin position="696"/>
        <end position="715"/>
    </location>
</feature>
<feature type="compositionally biased region" description="Polar residues" evidence="8">
    <location>
        <begin position="788"/>
        <end position="801"/>
    </location>
</feature>
<gene>
    <name evidence="10" type="ORF">BBA_04857</name>
</gene>
<feature type="compositionally biased region" description="Basic residues" evidence="8">
    <location>
        <begin position="886"/>
        <end position="896"/>
    </location>
</feature>
<dbReference type="STRING" id="655819.J4KNV5"/>
<dbReference type="PANTHER" id="PTHR24006:SF722">
    <property type="entry name" value="UBIQUITIN CARBOXYL-TERMINAL HYDROLASE 48"/>
    <property type="match status" value="1"/>
</dbReference>
<dbReference type="EMBL" id="JH725160">
    <property type="protein sequence ID" value="EJP66364.1"/>
    <property type="molecule type" value="Genomic_DNA"/>
</dbReference>
<comment type="similarity">
    <text evidence="2">Belongs to the peptidase C19 family.</text>
</comment>
<evidence type="ECO:0000256" key="2">
    <source>
        <dbReference type="ARBA" id="ARBA00009085"/>
    </source>
</evidence>
<feature type="compositionally biased region" description="Basic and acidic residues" evidence="8">
    <location>
        <begin position="897"/>
        <end position="919"/>
    </location>
</feature>
<feature type="region of interest" description="Disordered" evidence="8">
    <location>
        <begin position="464"/>
        <end position="483"/>
    </location>
</feature>
<dbReference type="Gene3D" id="3.90.70.10">
    <property type="entry name" value="Cysteine proteinases"/>
    <property type="match status" value="2"/>
</dbReference>
<keyword evidence="6 10" id="KW-0378">Hydrolase</keyword>
<evidence type="ECO:0000256" key="8">
    <source>
        <dbReference type="SAM" id="MobiDB-lite"/>
    </source>
</evidence>
<feature type="region of interest" description="Disordered" evidence="8">
    <location>
        <begin position="723"/>
        <end position="919"/>
    </location>
</feature>
<evidence type="ECO:0000256" key="5">
    <source>
        <dbReference type="ARBA" id="ARBA00022786"/>
    </source>
</evidence>
<feature type="compositionally biased region" description="Polar residues" evidence="8">
    <location>
        <begin position="746"/>
        <end position="776"/>
    </location>
</feature>
<dbReference type="GO" id="GO:0005634">
    <property type="term" value="C:nucleus"/>
    <property type="evidence" value="ECO:0007669"/>
    <property type="project" value="UniProtKB-SubCell"/>
</dbReference>
<dbReference type="InterPro" id="IPR001394">
    <property type="entry name" value="Peptidase_C19_UCH"/>
</dbReference>
<feature type="region of interest" description="Disordered" evidence="8">
    <location>
        <begin position="83"/>
        <end position="106"/>
    </location>
</feature>
<evidence type="ECO:0000256" key="4">
    <source>
        <dbReference type="ARBA" id="ARBA00022670"/>
    </source>
</evidence>
<keyword evidence="5" id="KW-0833">Ubl conjugation pathway</keyword>
<feature type="compositionally biased region" description="Low complexity" evidence="8">
    <location>
        <begin position="862"/>
        <end position="879"/>
    </location>
</feature>
<dbReference type="InterPro" id="IPR038765">
    <property type="entry name" value="Papain-like_cys_pep_sf"/>
</dbReference>
<name>J4KNV5_BEAB2</name>
<dbReference type="GO" id="GO:0006508">
    <property type="term" value="P:proteolysis"/>
    <property type="evidence" value="ECO:0007669"/>
    <property type="project" value="UniProtKB-KW"/>
</dbReference>
<feature type="compositionally biased region" description="Basic and acidic residues" evidence="8">
    <location>
        <begin position="356"/>
        <end position="369"/>
    </location>
</feature>
<sequence length="919" mass="101294">MTTSSHFASAPIPLVQPLRKPSALQHQTLCQPALLGSLSSSGPASRAPPRASHCTSQPRASSSDSSSPRWILSMKEFPRKFLSLRDKNPSHNRSKSAPPSKSRPRSTEAFFALFGRDAKSKDTVDKAEEDAKVEDILRRLDELNITNVTSEHIREMLSTRFGDGDAKDTAEVISLEQKSAAGTIVPYNPSVQMLGAENRGGVTCYLDALLFSMFCKLDAFECMLKTEFPAEDPKAKLVNLLRVWVNLLRSGKLINVDLTRLIQESMGDSGWPDARLLEQQDTSEAFAFLTETLQLPLLSLQVDLFHQGRRDEDDHKVVYERLLNLAVPPNHDNKAIRLEDCLEEYFNAQVDVLRDSEEAKKSHSEDKGPDTPTLLHQNTMRLVRGEENGASATLSASPVEMSPLRQFPSHSSVASDLPALERPATSTGVSHDQVPKLEASAIPKRLSLRHRSASVIQRVVLDANGKPTSTDADDTRKPQRKGSMVVKAVTIPAWQFFRLIPWHAVRANEPRSNSEVVLNFEQRPVVGICLKRYAMTETGQPKRHNTYIDIPDSLRLPHFMLADGPDTTADDSPLTSDFKLVLQSVICHRGDSLQSGHYVAFARAAPKVLTSNRRHDIDPPPDYEEAQWVKFDDLEEPRVTYVDNIKKSLTEEMPYLLFYQVVPMLEVACPSIDGTATGPPSYQESKISLEMQNSRAATDGGLSNPSKPPSIRLSMDDERSTAIVFDGSARPSVSGSVPTESRRDSANFTTSSIATPIMTPTRTPEATSPIISPSDNKTPRLSRAASRFNLSRQSRPSSQSGEGRISLTISRLGGLMKQNREVLPSAESGEERGSTPLGSPSPRNASFEVFRNLDSQQQPPSTANTATTATTIATSATAAEPDTKVQRNKSKHKTKSREKPPKPAKQKDSSQPDRECVLM</sequence>
<feature type="compositionally biased region" description="Polar residues" evidence="8">
    <location>
        <begin position="696"/>
        <end position="705"/>
    </location>
</feature>
<dbReference type="GeneID" id="19887869"/>
<dbReference type="AlphaFoldDB" id="J4KNV5"/>
<dbReference type="InterPro" id="IPR050164">
    <property type="entry name" value="Peptidase_C19"/>
</dbReference>
<dbReference type="OrthoDB" id="6287070at2759"/>
<evidence type="ECO:0000256" key="6">
    <source>
        <dbReference type="ARBA" id="ARBA00022801"/>
    </source>
</evidence>
<dbReference type="HOGENOM" id="CLU_009919_0_0_1"/>
<protein>
    <recommendedName>
        <fullName evidence="3">ubiquitinyl hydrolase 1</fullName>
        <ecNumber evidence="3">3.4.19.12</ecNumber>
    </recommendedName>
</protein>
<reference evidence="10 11" key="1">
    <citation type="journal article" date="2012" name="Sci. Rep.">
        <title>Genomic perspectives on the evolution of fungal entomopathogenicity in Beauveria bassiana.</title>
        <authorList>
            <person name="Xiao G."/>
            <person name="Ying S.H."/>
            <person name="Zheng P."/>
            <person name="Wang Z.L."/>
            <person name="Zhang S."/>
            <person name="Xie X.Q."/>
            <person name="Shang Y."/>
            <person name="St Leger R.J."/>
            <person name="Zhao G.P."/>
            <person name="Wang C."/>
            <person name="Feng M.G."/>
        </authorList>
    </citation>
    <scope>NUCLEOTIDE SEQUENCE [LARGE SCALE GENOMIC DNA]</scope>
    <source>
        <strain evidence="10 11">ARSEF 2860</strain>
    </source>
</reference>
<dbReference type="EC" id="3.4.19.12" evidence="3"/>
<keyword evidence="7" id="KW-0788">Thiol protease</keyword>
<evidence type="ECO:0000256" key="3">
    <source>
        <dbReference type="ARBA" id="ARBA00012759"/>
    </source>
</evidence>
<dbReference type="PANTHER" id="PTHR24006">
    <property type="entry name" value="UBIQUITIN CARBOXYL-TERMINAL HYDROLASE"/>
    <property type="match status" value="1"/>
</dbReference>
<feature type="compositionally biased region" description="Low complexity" evidence="8">
    <location>
        <begin position="37"/>
        <end position="52"/>
    </location>
</feature>